<dbReference type="EMBL" id="FMVF01000020">
    <property type="protein sequence ID" value="SCY95409.1"/>
    <property type="molecule type" value="Genomic_DNA"/>
</dbReference>
<gene>
    <name evidence="1" type="ORF">SAMN02927903_03072</name>
</gene>
<proteinExistence type="predicted"/>
<dbReference type="Pfam" id="PF14054">
    <property type="entry name" value="DUF4249"/>
    <property type="match status" value="1"/>
</dbReference>
<sequence length="275" mass="30369">MKPIYIYLTLLLSLTFVGCEEVVDVDTKTAPPRLVVDASLQWEKGTAGNEQKIKLTMTTNFYNTIPPVVSGATVYVTNSASTVFNFIETPGTGEYVCSSFVPEIGESYTLTVEHNGRTITATEAMMPVPAIDYIAQETIPGFEGEEEQIQFKTYFTDNGTTNDYYLMRFQSSVTAIPEYIAVDDEFFQGNQVFGLYLNADLEPGGLLGVKLYGISQRYFNYMEKLISISYGAGPFATPAGVLRGNMVNTTNPDDYVLGYFSVTETSSQVYTVGPY</sequence>
<dbReference type="Proteomes" id="UP000199354">
    <property type="component" value="Unassembled WGS sequence"/>
</dbReference>
<protein>
    <recommendedName>
        <fullName evidence="3">DUF4249 domain-containing protein</fullName>
    </recommendedName>
</protein>
<evidence type="ECO:0000313" key="2">
    <source>
        <dbReference type="Proteomes" id="UP000199354"/>
    </source>
</evidence>
<organism evidence="1 2">
    <name type="scientific">Flavobacterium caeni</name>
    <dbReference type="NCBI Taxonomy" id="490189"/>
    <lineage>
        <taxon>Bacteria</taxon>
        <taxon>Pseudomonadati</taxon>
        <taxon>Bacteroidota</taxon>
        <taxon>Flavobacteriia</taxon>
        <taxon>Flavobacteriales</taxon>
        <taxon>Flavobacteriaceae</taxon>
        <taxon>Flavobacterium</taxon>
    </lineage>
</organism>
<evidence type="ECO:0008006" key="3">
    <source>
        <dbReference type="Google" id="ProtNLM"/>
    </source>
</evidence>
<reference evidence="1 2" key="1">
    <citation type="submission" date="2016-10" db="EMBL/GenBank/DDBJ databases">
        <authorList>
            <person name="de Groot N.N."/>
        </authorList>
    </citation>
    <scope>NUCLEOTIDE SEQUENCE [LARGE SCALE GENOMIC DNA]</scope>
    <source>
        <strain evidence="1 2">CGMCC 1.7031</strain>
    </source>
</reference>
<dbReference type="PROSITE" id="PS51257">
    <property type="entry name" value="PROKAR_LIPOPROTEIN"/>
    <property type="match status" value="1"/>
</dbReference>
<dbReference type="InterPro" id="IPR025345">
    <property type="entry name" value="DUF4249"/>
</dbReference>
<dbReference type="RefSeq" id="WP_091146413.1">
    <property type="nucleotide sequence ID" value="NZ_FMVF01000020.1"/>
</dbReference>
<keyword evidence="2" id="KW-1185">Reference proteome</keyword>
<evidence type="ECO:0000313" key="1">
    <source>
        <dbReference type="EMBL" id="SCY95409.1"/>
    </source>
</evidence>
<accession>A0A1G5K661</accession>
<dbReference type="OrthoDB" id="1430047at2"/>
<name>A0A1G5K661_9FLAO</name>
<dbReference type="STRING" id="490189.SAMN02927903_03072"/>
<dbReference type="AlphaFoldDB" id="A0A1G5K661"/>